<dbReference type="AlphaFoldDB" id="A0AAV5HSW8"/>
<reference evidence="2 3" key="1">
    <citation type="journal article" date="2021" name="Commun. Biol.">
        <title>The genome of Shorea leprosula (Dipterocarpaceae) highlights the ecological relevance of drought in aseasonal tropical rainforests.</title>
        <authorList>
            <person name="Ng K.K.S."/>
            <person name="Kobayashi M.J."/>
            <person name="Fawcett J.A."/>
            <person name="Hatakeyama M."/>
            <person name="Paape T."/>
            <person name="Ng C.H."/>
            <person name="Ang C.C."/>
            <person name="Tnah L.H."/>
            <person name="Lee C.T."/>
            <person name="Nishiyama T."/>
            <person name="Sese J."/>
            <person name="O'Brien M.J."/>
            <person name="Copetti D."/>
            <person name="Mohd Noor M.I."/>
            <person name="Ong R.C."/>
            <person name="Putra M."/>
            <person name="Sireger I.Z."/>
            <person name="Indrioko S."/>
            <person name="Kosugi Y."/>
            <person name="Izuno A."/>
            <person name="Isagi Y."/>
            <person name="Lee S.L."/>
            <person name="Shimizu K.K."/>
        </authorList>
    </citation>
    <scope>NUCLEOTIDE SEQUENCE [LARGE SCALE GENOMIC DNA]</scope>
    <source>
        <strain evidence="2">214</strain>
    </source>
</reference>
<accession>A0AAV5HSW8</accession>
<evidence type="ECO:0000256" key="1">
    <source>
        <dbReference type="SAM" id="MobiDB-lite"/>
    </source>
</evidence>
<dbReference type="EMBL" id="BPVZ01000005">
    <property type="protein sequence ID" value="GKU91928.1"/>
    <property type="molecule type" value="Genomic_DNA"/>
</dbReference>
<keyword evidence="3" id="KW-1185">Reference proteome</keyword>
<feature type="region of interest" description="Disordered" evidence="1">
    <location>
        <begin position="25"/>
        <end position="80"/>
    </location>
</feature>
<organism evidence="2 3">
    <name type="scientific">Rubroshorea leprosula</name>
    <dbReference type="NCBI Taxonomy" id="152421"/>
    <lineage>
        <taxon>Eukaryota</taxon>
        <taxon>Viridiplantae</taxon>
        <taxon>Streptophyta</taxon>
        <taxon>Embryophyta</taxon>
        <taxon>Tracheophyta</taxon>
        <taxon>Spermatophyta</taxon>
        <taxon>Magnoliopsida</taxon>
        <taxon>eudicotyledons</taxon>
        <taxon>Gunneridae</taxon>
        <taxon>Pentapetalae</taxon>
        <taxon>rosids</taxon>
        <taxon>malvids</taxon>
        <taxon>Malvales</taxon>
        <taxon>Dipterocarpaceae</taxon>
        <taxon>Rubroshorea</taxon>
    </lineage>
</organism>
<evidence type="ECO:0008006" key="4">
    <source>
        <dbReference type="Google" id="ProtNLM"/>
    </source>
</evidence>
<gene>
    <name evidence="2" type="ORF">SLEP1_g5733</name>
</gene>
<proteinExistence type="predicted"/>
<evidence type="ECO:0000313" key="3">
    <source>
        <dbReference type="Proteomes" id="UP001054252"/>
    </source>
</evidence>
<protein>
    <recommendedName>
        <fullName evidence="4">Ribosomal protein L23</fullName>
    </recommendedName>
</protein>
<evidence type="ECO:0000313" key="2">
    <source>
        <dbReference type="EMBL" id="GKU91928.1"/>
    </source>
</evidence>
<dbReference type="Proteomes" id="UP001054252">
    <property type="component" value="Unassembled WGS sequence"/>
</dbReference>
<sequence>MGPLNPCDLGLSNPSRTQIAWVRQTQAQATNPGEPKLNPNRLGSSPGPGFVEPSARFLGTQALGSSNPSTGDEPRRTQLGSLEPRAWVRRTQRLVPWNPEPRFVRTHLLGFSNEPNDWVLRNLAAAARKVNVPPSHLRRMTIRSQVGRVHGGGRVRNPDFRFTQALKLGGQPIKLEG</sequence>
<name>A0AAV5HSW8_9ROSI</name>
<comment type="caution">
    <text evidence="2">The sequence shown here is derived from an EMBL/GenBank/DDBJ whole genome shotgun (WGS) entry which is preliminary data.</text>
</comment>